<sequence length="133" mass="14447">MQKQYINPPALNPTNGFSHVVTATGGKTIYVSGQVSVNERAEVVGKGDLRAQVEHTFENLKTALAAAGATFRDVVKVTYYVVDLKPEHVGHIREVRRKYLDPQNPPASTLVGVAALVVPDWLIEIEVVAVVAE</sequence>
<dbReference type="EMBL" id="CP053452">
    <property type="protein sequence ID" value="QJW99926.1"/>
    <property type="molecule type" value="Genomic_DNA"/>
</dbReference>
<evidence type="ECO:0000313" key="3">
    <source>
        <dbReference type="Proteomes" id="UP000503447"/>
    </source>
</evidence>
<dbReference type="AlphaFoldDB" id="A0A6M5Z2H5"/>
<organism evidence="2 3">
    <name type="scientific">Frigoriglobus tundricola</name>
    <dbReference type="NCBI Taxonomy" id="2774151"/>
    <lineage>
        <taxon>Bacteria</taxon>
        <taxon>Pseudomonadati</taxon>
        <taxon>Planctomycetota</taxon>
        <taxon>Planctomycetia</taxon>
        <taxon>Gemmatales</taxon>
        <taxon>Gemmataceae</taxon>
        <taxon>Frigoriglobus</taxon>
    </lineage>
</organism>
<dbReference type="PANTHER" id="PTHR11803">
    <property type="entry name" value="2-IMINOBUTANOATE/2-IMINOPROPANOATE DEAMINASE RIDA"/>
    <property type="match status" value="1"/>
</dbReference>
<name>A0A6M5Z2H5_9BACT</name>
<proteinExistence type="inferred from homology"/>
<dbReference type="RefSeq" id="WP_171474798.1">
    <property type="nucleotide sequence ID" value="NZ_CP053452.2"/>
</dbReference>
<comment type="similarity">
    <text evidence="1">Belongs to the RutC family.</text>
</comment>
<gene>
    <name evidence="2" type="ORF">FTUN_7549</name>
</gene>
<evidence type="ECO:0000313" key="2">
    <source>
        <dbReference type="EMBL" id="QJW99926.1"/>
    </source>
</evidence>
<reference evidence="3" key="1">
    <citation type="submission" date="2020-05" db="EMBL/GenBank/DDBJ databases">
        <title>Frigoriglobus tundricola gen. nov., sp. nov., a psychrotolerant cellulolytic planctomycete of the family Gemmataceae with two divergent copies of 16S rRNA gene.</title>
        <authorList>
            <person name="Kulichevskaya I.S."/>
            <person name="Ivanova A.A."/>
            <person name="Naumoff D.G."/>
            <person name="Beletsky A.V."/>
            <person name="Rijpstra W.I.C."/>
            <person name="Sinninghe Damste J.S."/>
            <person name="Mardanov A.V."/>
            <person name="Ravin N.V."/>
            <person name="Dedysh S.N."/>
        </authorList>
    </citation>
    <scope>NUCLEOTIDE SEQUENCE [LARGE SCALE GENOMIC DNA]</scope>
    <source>
        <strain evidence="3">PL17</strain>
    </source>
</reference>
<dbReference type="Pfam" id="PF01042">
    <property type="entry name" value="Ribonuc_L-PSP"/>
    <property type="match status" value="1"/>
</dbReference>
<dbReference type="InterPro" id="IPR006175">
    <property type="entry name" value="YjgF/YER057c/UK114"/>
</dbReference>
<dbReference type="SUPFAM" id="SSF55298">
    <property type="entry name" value="YjgF-like"/>
    <property type="match status" value="1"/>
</dbReference>
<dbReference type="Gene3D" id="3.30.1330.40">
    <property type="entry name" value="RutC-like"/>
    <property type="match status" value="1"/>
</dbReference>
<evidence type="ECO:0000256" key="1">
    <source>
        <dbReference type="ARBA" id="ARBA00010552"/>
    </source>
</evidence>
<accession>A0A6M5Z2H5</accession>
<keyword evidence="3" id="KW-1185">Reference proteome</keyword>
<dbReference type="GO" id="GO:0019239">
    <property type="term" value="F:deaminase activity"/>
    <property type="evidence" value="ECO:0007669"/>
    <property type="project" value="TreeGrafter"/>
</dbReference>
<dbReference type="CDD" id="cd00448">
    <property type="entry name" value="YjgF_YER057c_UK114_family"/>
    <property type="match status" value="1"/>
</dbReference>
<dbReference type="InterPro" id="IPR035959">
    <property type="entry name" value="RutC-like_sf"/>
</dbReference>
<protein>
    <submittedName>
        <fullName evidence="2">Endoribonuclease L-PSP</fullName>
    </submittedName>
</protein>
<dbReference type="PANTHER" id="PTHR11803:SF58">
    <property type="entry name" value="PROTEIN HMF1-RELATED"/>
    <property type="match status" value="1"/>
</dbReference>
<dbReference type="GO" id="GO:0005829">
    <property type="term" value="C:cytosol"/>
    <property type="evidence" value="ECO:0007669"/>
    <property type="project" value="TreeGrafter"/>
</dbReference>
<dbReference type="KEGG" id="ftj:FTUN_7549"/>
<dbReference type="Proteomes" id="UP000503447">
    <property type="component" value="Chromosome"/>
</dbReference>